<reference evidence="2" key="1">
    <citation type="submission" date="2020-08" db="EMBL/GenBank/DDBJ databases">
        <title>Multicomponent nature underlies the extraordinary mechanical properties of spider dragline silk.</title>
        <authorList>
            <person name="Kono N."/>
            <person name="Nakamura H."/>
            <person name="Mori M."/>
            <person name="Yoshida Y."/>
            <person name="Ohtoshi R."/>
            <person name="Malay A.D."/>
            <person name="Moran D.A.P."/>
            <person name="Tomita M."/>
            <person name="Numata K."/>
            <person name="Arakawa K."/>
        </authorList>
    </citation>
    <scope>NUCLEOTIDE SEQUENCE</scope>
</reference>
<name>A0A8X6TKH2_NEPPI</name>
<evidence type="ECO:0000313" key="1">
    <source>
        <dbReference type="EMBL" id="GFT18877.1"/>
    </source>
</evidence>
<gene>
    <name evidence="1" type="ORF">NPIL_315101</name>
    <name evidence="2" type="ORF">NPIL_332291</name>
</gene>
<dbReference type="Proteomes" id="UP000887013">
    <property type="component" value="Unassembled WGS sequence"/>
</dbReference>
<organism evidence="2 3">
    <name type="scientific">Nephila pilipes</name>
    <name type="common">Giant wood spider</name>
    <name type="synonym">Nephila maculata</name>
    <dbReference type="NCBI Taxonomy" id="299642"/>
    <lineage>
        <taxon>Eukaryota</taxon>
        <taxon>Metazoa</taxon>
        <taxon>Ecdysozoa</taxon>
        <taxon>Arthropoda</taxon>
        <taxon>Chelicerata</taxon>
        <taxon>Arachnida</taxon>
        <taxon>Araneae</taxon>
        <taxon>Araneomorphae</taxon>
        <taxon>Entelegynae</taxon>
        <taxon>Araneoidea</taxon>
        <taxon>Nephilidae</taxon>
        <taxon>Nephila</taxon>
    </lineage>
</organism>
<proteinExistence type="predicted"/>
<accession>A0A8X6TKH2</accession>
<comment type="caution">
    <text evidence="2">The sequence shown here is derived from an EMBL/GenBank/DDBJ whole genome shotgun (WGS) entry which is preliminary data.</text>
</comment>
<evidence type="ECO:0000313" key="3">
    <source>
        <dbReference type="Proteomes" id="UP000887013"/>
    </source>
</evidence>
<dbReference type="EMBL" id="BMAW01058971">
    <property type="protein sequence ID" value="GFT18877.1"/>
    <property type="molecule type" value="Genomic_DNA"/>
</dbReference>
<protein>
    <submittedName>
        <fullName evidence="2">Uncharacterized protein</fullName>
    </submittedName>
</protein>
<evidence type="ECO:0000313" key="2">
    <source>
        <dbReference type="EMBL" id="GFT27892.1"/>
    </source>
</evidence>
<keyword evidence="3" id="KW-1185">Reference proteome</keyword>
<sequence length="81" mass="8957">MGKWNAKAFEAMPIINLGEGERGRARLDDDKKTIALAYLENTALARRYISSTLVTCGDSTGCFAPTRCPKMINKMSSKKEN</sequence>
<dbReference type="AlphaFoldDB" id="A0A8X6TKH2"/>
<dbReference type="EMBL" id="BMAW01012291">
    <property type="protein sequence ID" value="GFT27892.1"/>
    <property type="molecule type" value="Genomic_DNA"/>
</dbReference>